<keyword evidence="4 11" id="KW-0808">Transferase</keyword>
<evidence type="ECO:0000256" key="12">
    <source>
        <dbReference type="SAM" id="MobiDB-lite"/>
    </source>
</evidence>
<keyword evidence="5 11" id="KW-0949">S-adenosyl-L-methionine</keyword>
<evidence type="ECO:0000256" key="6">
    <source>
        <dbReference type="ARBA" id="ARBA00022694"/>
    </source>
</evidence>
<feature type="compositionally biased region" description="Basic and acidic residues" evidence="12">
    <location>
        <begin position="500"/>
        <end position="514"/>
    </location>
</feature>
<dbReference type="InterPro" id="IPR056744">
    <property type="entry name" value="TRM5/TYW2-like_N"/>
</dbReference>
<dbReference type="SUPFAM" id="SSF53335">
    <property type="entry name" value="S-adenosyl-L-methionine-dependent methyltransferases"/>
    <property type="match status" value="1"/>
</dbReference>
<evidence type="ECO:0000256" key="3">
    <source>
        <dbReference type="ARBA" id="ARBA00022603"/>
    </source>
</evidence>
<evidence type="ECO:0000256" key="7">
    <source>
        <dbReference type="ARBA" id="ARBA00023128"/>
    </source>
</evidence>
<dbReference type="GO" id="GO:0002939">
    <property type="term" value="P:tRNA N1-guanine methylation"/>
    <property type="evidence" value="ECO:0007669"/>
    <property type="project" value="TreeGrafter"/>
</dbReference>
<dbReference type="InterPro" id="IPR025792">
    <property type="entry name" value="tRNA_Gua_MeTrfase_euk"/>
</dbReference>
<keyword evidence="2 11" id="KW-0963">Cytoplasm</keyword>
<evidence type="ECO:0000256" key="10">
    <source>
        <dbReference type="ARBA" id="ARBA00047783"/>
    </source>
</evidence>
<evidence type="ECO:0000313" key="14">
    <source>
        <dbReference type="EMBL" id="SSX05907.1"/>
    </source>
</evidence>
<evidence type="ECO:0000256" key="8">
    <source>
        <dbReference type="ARBA" id="ARBA00023242"/>
    </source>
</evidence>
<feature type="binding site" evidence="11">
    <location>
        <position position="220"/>
    </location>
    <ligand>
        <name>S-adenosyl-L-methionine</name>
        <dbReference type="ChEBI" id="CHEBI:59789"/>
    </ligand>
</feature>
<dbReference type="GO" id="GO:0005634">
    <property type="term" value="C:nucleus"/>
    <property type="evidence" value="ECO:0007669"/>
    <property type="project" value="UniProtKB-SubCell"/>
</dbReference>
<keyword evidence="8 11" id="KW-0539">Nucleus</keyword>
<dbReference type="EMBL" id="UFQT01000664">
    <property type="protein sequence ID" value="SSX26266.1"/>
    <property type="molecule type" value="Genomic_DNA"/>
</dbReference>
<feature type="region of interest" description="Disordered" evidence="12">
    <location>
        <begin position="494"/>
        <end position="514"/>
    </location>
</feature>
<comment type="similarity">
    <text evidence="11">Belongs to the TRM5 / TYW2 family.</text>
</comment>
<evidence type="ECO:0000256" key="9">
    <source>
        <dbReference type="ARBA" id="ARBA00045951"/>
    </source>
</evidence>
<dbReference type="GO" id="GO:0052906">
    <property type="term" value="F:tRNA (guanine(37)-N1)-methyltransferase activity"/>
    <property type="evidence" value="ECO:0007669"/>
    <property type="project" value="UniProtKB-UniRule"/>
</dbReference>
<comment type="subcellular location">
    <subcellularLocation>
        <location evidence="11">Mitochondrion matrix</location>
    </subcellularLocation>
    <subcellularLocation>
        <location evidence="11">Nucleus</location>
    </subcellularLocation>
    <subcellularLocation>
        <location evidence="11">Cytoplasm</location>
    </subcellularLocation>
    <text evidence="11">Predominantly in the mitochondria and in the nucleus.</text>
</comment>
<dbReference type="InterPro" id="IPR029063">
    <property type="entry name" value="SAM-dependent_MTases_sf"/>
</dbReference>
<evidence type="ECO:0000259" key="13">
    <source>
        <dbReference type="PROSITE" id="PS51684"/>
    </source>
</evidence>
<accession>A0A336M7L9</accession>
<dbReference type="VEuPathDB" id="VectorBase:CSON013272"/>
<feature type="binding site" evidence="11">
    <location>
        <begin position="286"/>
        <end position="287"/>
    </location>
    <ligand>
        <name>S-adenosyl-L-methionine</name>
        <dbReference type="ChEBI" id="CHEBI:59789"/>
    </ligand>
</feature>
<comment type="subunit">
    <text evidence="11">Monomer.</text>
</comment>
<evidence type="ECO:0000256" key="5">
    <source>
        <dbReference type="ARBA" id="ARBA00022691"/>
    </source>
</evidence>
<feature type="domain" description="SAM-dependent methyltransferase TRM5/TYW2-type" evidence="13">
    <location>
        <begin position="131"/>
        <end position="404"/>
    </location>
</feature>
<keyword evidence="3 11" id="KW-0489">Methyltransferase</keyword>
<evidence type="ECO:0000256" key="2">
    <source>
        <dbReference type="ARBA" id="ARBA00022490"/>
    </source>
</evidence>
<comment type="function">
    <text evidence="11">Specifically methylates the N1 position of guanosine-37 in various cytoplasmic and mitochondrial tRNAs. Methylation is not dependent on the nature of the nucleoside 5' of the target nucleoside. This is the first step in the biosynthesis of wybutosine (yW), a modified base adjacent to the anticodon of tRNAs and required for accurate decoding.</text>
</comment>
<evidence type="ECO:0000256" key="4">
    <source>
        <dbReference type="ARBA" id="ARBA00022679"/>
    </source>
</evidence>
<sequence>MTSEILHPPHSIRGITHLDKSLFTKQIKVPALVLENQSKMNGIMPFIKKKLLKMANLKAIREYEGSKRSVLFNPCIVTSWNDLPTTQLESKGVNSDAFIEDFELELTYDNWRADELLKFILPEDKEGLSSFSRVGHIIHLNLKEHLLPYKKVIAEILLDKMSGIRTVVNKSQTIDNVYRNFSMELLIGDADYEVTTKENGIEFAFDFSKVYWNPRLSSEHERIVKILNKGDVLYDVFAGVGPFAIPAGKKGVEVYANDLNPDSYKWLRLNAIKNKVMDKIQTFNKDGREFILNDVKSNFLEKLKNPQFNGVMHFVMNLPAMAVEFLDVFHGFLSSESQFPFTKLPVVHVYCFAKGTGNKDEIALNLVNHHLGMQLPKNSLIQINFVRNVAPNKDMMRVKSRKIKKMGKHSMKKAKQQDPKLQALAKRKKEMKVFKLPSDMSVKINKKAKKVTSNLKKLNHADRRDKVDAQLKALHEKLVIKQAQKPGVKMEAIKIPDPPPETKDVEMTMKKMHV</sequence>
<dbReference type="GO" id="GO:0005759">
    <property type="term" value="C:mitochondrial matrix"/>
    <property type="evidence" value="ECO:0007669"/>
    <property type="project" value="UniProtKB-SubCell"/>
</dbReference>
<reference evidence="14" key="1">
    <citation type="submission" date="2018-04" db="EMBL/GenBank/DDBJ databases">
        <authorList>
            <person name="Go L.Y."/>
            <person name="Mitchell J.A."/>
        </authorList>
    </citation>
    <scope>NUCLEOTIDE SEQUENCE</scope>
    <source>
        <tissue evidence="14">Whole organism</tissue>
    </source>
</reference>
<comment type="function">
    <text evidence="9">Involved in mitochondrial tRNA methylation. Specifically methylates the N1 position of guanosine-37 in various tRNAs. Methylation is not dependent on the nature of the nucleoside 5' of the target nucleoside. This is the first step in the biosynthesis of wybutosine (yW), a modified base adjacent to the anticodon of tRNAs and required for accurate decoding.</text>
</comment>
<dbReference type="GO" id="GO:0070901">
    <property type="term" value="P:mitochondrial tRNA methylation"/>
    <property type="evidence" value="ECO:0007669"/>
    <property type="project" value="UniProtKB-ARBA"/>
</dbReference>
<dbReference type="Gene3D" id="3.30.300.110">
    <property type="entry name" value="Met-10+ protein-like domains"/>
    <property type="match status" value="1"/>
</dbReference>
<dbReference type="EC" id="2.1.1.228" evidence="11"/>
<evidence type="ECO:0000256" key="11">
    <source>
        <dbReference type="HAMAP-Rule" id="MF_03152"/>
    </source>
</evidence>
<dbReference type="PROSITE" id="PS51684">
    <property type="entry name" value="SAM_MT_TRM5_TYW2"/>
    <property type="match status" value="1"/>
</dbReference>
<dbReference type="AlphaFoldDB" id="A0A336M7L9"/>
<gene>
    <name evidence="15" type="primary">CSON013272</name>
</gene>
<evidence type="ECO:0000313" key="15">
    <source>
        <dbReference type="EMBL" id="SSX26266.1"/>
    </source>
</evidence>
<reference evidence="15" key="2">
    <citation type="submission" date="2018-07" db="EMBL/GenBank/DDBJ databases">
        <authorList>
            <person name="Quirk P.G."/>
            <person name="Krulwich T.A."/>
        </authorList>
    </citation>
    <scope>NUCLEOTIDE SEQUENCE</scope>
</reference>
<feature type="binding site" evidence="11">
    <location>
        <position position="317"/>
    </location>
    <ligand>
        <name>S-adenosyl-L-methionine</name>
        <dbReference type="ChEBI" id="CHEBI:59789"/>
    </ligand>
</feature>
<dbReference type="PANTHER" id="PTHR23245:SF36">
    <property type="entry name" value="TRNA (GUANINE(37)-N1)-METHYLTRANSFERASE"/>
    <property type="match status" value="1"/>
</dbReference>
<dbReference type="HAMAP" id="MF_03152">
    <property type="entry name" value="TRM5"/>
    <property type="match status" value="1"/>
</dbReference>
<keyword evidence="7 11" id="KW-0496">Mitochondrion</keyword>
<dbReference type="PANTHER" id="PTHR23245">
    <property type="entry name" value="TRNA METHYLTRANSFERASE"/>
    <property type="match status" value="1"/>
</dbReference>
<protein>
    <recommendedName>
        <fullName evidence="11">tRNA (guanine(37)-N1)-methyltransferase</fullName>
        <ecNumber evidence="11">2.1.1.228</ecNumber>
    </recommendedName>
    <alternativeName>
        <fullName evidence="11">M1G-methyltransferase</fullName>
    </alternativeName>
    <alternativeName>
        <fullName evidence="11">tRNA [GM37] methyltransferase</fullName>
    </alternativeName>
    <alternativeName>
        <fullName evidence="11">tRNA methyltransferase 5 homolog</fullName>
    </alternativeName>
</protein>
<dbReference type="CDD" id="cd02440">
    <property type="entry name" value="AdoMet_MTases"/>
    <property type="match status" value="1"/>
</dbReference>
<dbReference type="Gene3D" id="3.40.50.150">
    <property type="entry name" value="Vaccinia Virus protein VP39"/>
    <property type="match status" value="1"/>
</dbReference>
<feature type="binding site" evidence="11">
    <location>
        <begin position="258"/>
        <end position="259"/>
    </location>
    <ligand>
        <name>S-adenosyl-L-methionine</name>
        <dbReference type="ChEBI" id="CHEBI:59789"/>
    </ligand>
</feature>
<dbReference type="InterPro" id="IPR030382">
    <property type="entry name" value="MeTrfase_TRM5/TYW2"/>
</dbReference>
<dbReference type="OMA" id="NCMVFAN"/>
<comment type="similarity">
    <text evidence="1">Belongs to the class I-like SAM-binding methyltransferase superfamily. TRM5/TYW2 family.</text>
</comment>
<dbReference type="InterPro" id="IPR056743">
    <property type="entry name" value="TRM5-TYW2-like_MTfase"/>
</dbReference>
<organism evidence="15">
    <name type="scientific">Culicoides sonorensis</name>
    <name type="common">Biting midge</name>
    <dbReference type="NCBI Taxonomy" id="179676"/>
    <lineage>
        <taxon>Eukaryota</taxon>
        <taxon>Metazoa</taxon>
        <taxon>Ecdysozoa</taxon>
        <taxon>Arthropoda</taxon>
        <taxon>Hexapoda</taxon>
        <taxon>Insecta</taxon>
        <taxon>Pterygota</taxon>
        <taxon>Neoptera</taxon>
        <taxon>Endopterygota</taxon>
        <taxon>Diptera</taxon>
        <taxon>Nematocera</taxon>
        <taxon>Chironomoidea</taxon>
        <taxon>Ceratopogonidae</taxon>
        <taxon>Ceratopogoninae</taxon>
        <taxon>Culicoides</taxon>
        <taxon>Monoculicoides</taxon>
    </lineage>
</organism>
<dbReference type="Pfam" id="PF02475">
    <property type="entry name" value="TRM5-TYW2_MTfase"/>
    <property type="match status" value="1"/>
</dbReference>
<comment type="catalytic activity">
    <reaction evidence="10 11">
        <text>guanosine(37) in tRNA + S-adenosyl-L-methionine = N(1)-methylguanosine(37) in tRNA + S-adenosyl-L-homocysteine + H(+)</text>
        <dbReference type="Rhea" id="RHEA:36899"/>
        <dbReference type="Rhea" id="RHEA-COMP:10145"/>
        <dbReference type="Rhea" id="RHEA-COMP:10147"/>
        <dbReference type="ChEBI" id="CHEBI:15378"/>
        <dbReference type="ChEBI" id="CHEBI:57856"/>
        <dbReference type="ChEBI" id="CHEBI:59789"/>
        <dbReference type="ChEBI" id="CHEBI:73542"/>
        <dbReference type="ChEBI" id="CHEBI:74269"/>
        <dbReference type="EC" id="2.1.1.228"/>
    </reaction>
</comment>
<evidence type="ECO:0000256" key="1">
    <source>
        <dbReference type="ARBA" id="ARBA00009775"/>
    </source>
</evidence>
<keyword evidence="6 11" id="KW-0819">tRNA processing</keyword>
<dbReference type="EMBL" id="UFQS01000664">
    <property type="protein sequence ID" value="SSX05907.1"/>
    <property type="molecule type" value="Genomic_DNA"/>
</dbReference>
<dbReference type="Pfam" id="PF25133">
    <property type="entry name" value="TYW2_N_2"/>
    <property type="match status" value="1"/>
</dbReference>
<proteinExistence type="inferred from homology"/>
<name>A0A336M7L9_CULSO</name>
<dbReference type="FunFam" id="3.30.300.110:FF:000001">
    <property type="entry name" value="tRNA (guanine(37)-N1)-methyltransferase"/>
    <property type="match status" value="1"/>
</dbReference>